<accession>A0ABZ2INR9</accession>
<keyword evidence="3" id="KW-1185">Reference proteome</keyword>
<evidence type="ECO:0000313" key="2">
    <source>
        <dbReference type="EMBL" id="WWV67547.1"/>
    </source>
</evidence>
<dbReference type="RefSeq" id="WP_239496970.1">
    <property type="nucleotide sequence ID" value="NZ_CP146284.1"/>
</dbReference>
<feature type="region of interest" description="Disordered" evidence="1">
    <location>
        <begin position="1"/>
        <end position="40"/>
    </location>
</feature>
<name>A0ABZ2INR9_9BACT</name>
<organism evidence="2 3">
    <name type="scientific">Parabacteroides absconsus</name>
    <dbReference type="NCBI Taxonomy" id="2951805"/>
    <lineage>
        <taxon>Bacteria</taxon>
        <taxon>Pseudomonadati</taxon>
        <taxon>Bacteroidota</taxon>
        <taxon>Bacteroidia</taxon>
        <taxon>Bacteroidales</taxon>
        <taxon>Tannerellaceae</taxon>
        <taxon>Parabacteroides</taxon>
    </lineage>
</organism>
<gene>
    <name evidence="2" type="ORF">NEE14_006175</name>
</gene>
<evidence type="ECO:0008006" key="4">
    <source>
        <dbReference type="Google" id="ProtNLM"/>
    </source>
</evidence>
<dbReference type="EMBL" id="CP146284">
    <property type="protein sequence ID" value="WWV67547.1"/>
    <property type="molecule type" value="Genomic_DNA"/>
</dbReference>
<sequence length="122" mass="13469">MCHHITPQAGENGAKMREKTAGKEEKQGTEKEREKTGTCRTDTGVAVRTTARKKRKNCNYAELGASCFCPPLMCPFVTGGGFLFTGIIGSRNPLGRHTGAWFSRQILFYVDLYLCVVGRFAC</sequence>
<evidence type="ECO:0000256" key="1">
    <source>
        <dbReference type="SAM" id="MobiDB-lite"/>
    </source>
</evidence>
<reference evidence="2 3" key="1">
    <citation type="submission" date="2024-02" db="EMBL/GenBank/DDBJ databases">
        <title>Whole genome sequencing of Parabacteroides sp. AD58.</title>
        <authorList>
            <person name="Chaplin A.V."/>
            <person name="Pikina A.P."/>
            <person name="Sokolova S.R."/>
            <person name="Korostin D.O."/>
            <person name="Efimov B.A."/>
        </authorList>
    </citation>
    <scope>NUCLEOTIDE SEQUENCE [LARGE SCALE GENOMIC DNA]</scope>
    <source>
        <strain evidence="2 3">AD58</strain>
    </source>
</reference>
<proteinExistence type="predicted"/>
<dbReference type="Proteomes" id="UP001320603">
    <property type="component" value="Chromosome"/>
</dbReference>
<evidence type="ECO:0000313" key="3">
    <source>
        <dbReference type="Proteomes" id="UP001320603"/>
    </source>
</evidence>
<protein>
    <recommendedName>
        <fullName evidence="4">Transmembrane protein</fullName>
    </recommendedName>
</protein>
<feature type="compositionally biased region" description="Basic and acidic residues" evidence="1">
    <location>
        <begin position="14"/>
        <end position="37"/>
    </location>
</feature>